<name>F4LP49_TREBD</name>
<dbReference type="Pfam" id="PF01501">
    <property type="entry name" value="Glyco_transf_8"/>
    <property type="match status" value="1"/>
</dbReference>
<sequence length="282" mass="32979">MVNLLYCGNDNIFDGMLISLLSITKHTKSPLHVYALTMDLTDMNGAYRPLSAAQIAYLEDMIKTVHSESFIKLIDVTAAFKAEMTDSPNMSTDYTPYTLTRLFADTLTDLPPRLLYLDTDTVANADIEPIFETDIDDYEFAAVRDYLGKVFIRYDYQNAGVLYLNMDKIRETGLFAKARERCRMHKMWFPDQSALNLLVCKKKFLPRKYNEQRKLKKDTVIQHFSKSIRWFPFYHTVNIKPWEVEKVRTVYKLHAYDDVLDEYLTRVRMYKQSSAGCTQKQE</sequence>
<dbReference type="InterPro" id="IPR029044">
    <property type="entry name" value="Nucleotide-diphossugar_trans"/>
</dbReference>
<dbReference type="InterPro" id="IPR002495">
    <property type="entry name" value="Glyco_trans_8"/>
</dbReference>
<dbReference type="HOGENOM" id="CLU_062215_0_0_12"/>
<dbReference type="STRING" id="906968.Trebr_0481"/>
<evidence type="ECO:0000313" key="1">
    <source>
        <dbReference type="EMBL" id="AEE15925.1"/>
    </source>
</evidence>
<dbReference type="KEGG" id="tbe:Trebr_0481"/>
<keyword evidence="2" id="KW-1185">Reference proteome</keyword>
<reference evidence="2" key="1">
    <citation type="submission" date="2011-04" db="EMBL/GenBank/DDBJ databases">
        <title>The complete genome of Treponema brennaborense DSM 12168.</title>
        <authorList>
            <person name="Lucas S."/>
            <person name="Han J."/>
            <person name="Lapidus A."/>
            <person name="Bruce D."/>
            <person name="Goodwin L."/>
            <person name="Pitluck S."/>
            <person name="Peters L."/>
            <person name="Kyrpides N."/>
            <person name="Mavromatis K."/>
            <person name="Ivanova N."/>
            <person name="Mikhailova N."/>
            <person name="Pagani I."/>
            <person name="Teshima H."/>
            <person name="Detter J.C."/>
            <person name="Tapia R."/>
            <person name="Han C."/>
            <person name="Land M."/>
            <person name="Hauser L."/>
            <person name="Markowitz V."/>
            <person name="Cheng J.-F."/>
            <person name="Hugenholtz P."/>
            <person name="Woyke T."/>
            <person name="Wu D."/>
            <person name="Gronow S."/>
            <person name="Wellnitz S."/>
            <person name="Brambilla E."/>
            <person name="Klenk H.-P."/>
            <person name="Eisen J.A."/>
        </authorList>
    </citation>
    <scope>NUCLEOTIDE SEQUENCE [LARGE SCALE GENOMIC DNA]</scope>
    <source>
        <strain evidence="2">DSM 12168 / CIP 105900 / DD5/3</strain>
    </source>
</reference>
<dbReference type="Gene3D" id="3.90.550.10">
    <property type="entry name" value="Spore Coat Polysaccharide Biosynthesis Protein SpsA, Chain A"/>
    <property type="match status" value="1"/>
</dbReference>
<dbReference type="AlphaFoldDB" id="F4LP49"/>
<accession>F4LP49</accession>
<evidence type="ECO:0000313" key="2">
    <source>
        <dbReference type="Proteomes" id="UP000006546"/>
    </source>
</evidence>
<gene>
    <name evidence="1" type="ordered locus">Trebr_0481</name>
</gene>
<dbReference type="GO" id="GO:0016757">
    <property type="term" value="F:glycosyltransferase activity"/>
    <property type="evidence" value="ECO:0007669"/>
    <property type="project" value="InterPro"/>
</dbReference>
<dbReference type="RefSeq" id="WP_013757644.1">
    <property type="nucleotide sequence ID" value="NC_015500.1"/>
</dbReference>
<dbReference type="eggNOG" id="COG1442">
    <property type="taxonomic scope" value="Bacteria"/>
</dbReference>
<dbReference type="Proteomes" id="UP000006546">
    <property type="component" value="Chromosome"/>
</dbReference>
<organism evidence="1 2">
    <name type="scientific">Treponema brennaborense (strain DSM 12168 / CIP 105900 / DD5/3)</name>
    <dbReference type="NCBI Taxonomy" id="906968"/>
    <lineage>
        <taxon>Bacteria</taxon>
        <taxon>Pseudomonadati</taxon>
        <taxon>Spirochaetota</taxon>
        <taxon>Spirochaetia</taxon>
        <taxon>Spirochaetales</taxon>
        <taxon>Treponemataceae</taxon>
        <taxon>Treponema</taxon>
    </lineage>
</organism>
<dbReference type="OrthoDB" id="5672604at2"/>
<proteinExistence type="predicted"/>
<dbReference type="SUPFAM" id="SSF53448">
    <property type="entry name" value="Nucleotide-diphospho-sugar transferases"/>
    <property type="match status" value="1"/>
</dbReference>
<protein>
    <submittedName>
        <fullName evidence="1">Glycosyl transferase family 8</fullName>
    </submittedName>
</protein>
<keyword evidence="1" id="KW-0808">Transferase</keyword>
<dbReference type="EMBL" id="CP002696">
    <property type="protein sequence ID" value="AEE15925.1"/>
    <property type="molecule type" value="Genomic_DNA"/>
</dbReference>